<evidence type="ECO:0000256" key="2">
    <source>
        <dbReference type="ARBA" id="ARBA00003532"/>
    </source>
</evidence>
<dbReference type="EMBL" id="AP023368">
    <property type="protein sequence ID" value="BCK00080.1"/>
    <property type="molecule type" value="Genomic_DNA"/>
</dbReference>
<dbReference type="InterPro" id="IPR050157">
    <property type="entry name" value="PSI_iron-sulfur_center"/>
</dbReference>
<comment type="function">
    <text evidence="2">Ferredoxins are iron-sulfur proteins that transfer electrons in a wide variety of metabolic reactions.</text>
</comment>
<feature type="transmembrane region" description="Helical" evidence="8">
    <location>
        <begin position="78"/>
        <end position="96"/>
    </location>
</feature>
<reference evidence="10 11" key="1">
    <citation type="submission" date="2020-08" db="EMBL/GenBank/DDBJ databases">
        <title>Draft genome sequencing of an Anaerocolumna strain isolated from anoxic soil subjected to BSD treatment.</title>
        <authorList>
            <person name="Uek A."/>
            <person name="Tonouchi A."/>
        </authorList>
    </citation>
    <scope>NUCLEOTIDE SEQUENCE [LARGE SCALE GENOMIC DNA]</scope>
    <source>
        <strain evidence="10 11">CTTW</strain>
    </source>
</reference>
<keyword evidence="8" id="KW-0472">Membrane</keyword>
<dbReference type="Gene3D" id="3.40.50.360">
    <property type="match status" value="1"/>
</dbReference>
<dbReference type="GO" id="GO:0046872">
    <property type="term" value="F:metal ion binding"/>
    <property type="evidence" value="ECO:0007669"/>
    <property type="project" value="UniProtKB-KW"/>
</dbReference>
<dbReference type="Proteomes" id="UP000515703">
    <property type="component" value="Chromosome"/>
</dbReference>
<organism evidence="10 11">
    <name type="scientific">Anaerocolumna chitinilytica</name>
    <dbReference type="NCBI Taxonomy" id="1727145"/>
    <lineage>
        <taxon>Bacteria</taxon>
        <taxon>Bacillati</taxon>
        <taxon>Bacillota</taxon>
        <taxon>Clostridia</taxon>
        <taxon>Lachnospirales</taxon>
        <taxon>Lachnospiraceae</taxon>
        <taxon>Anaerocolumna</taxon>
    </lineage>
</organism>
<dbReference type="PROSITE" id="PS00198">
    <property type="entry name" value="4FE4S_FER_1"/>
    <property type="match status" value="2"/>
</dbReference>
<keyword evidence="5" id="KW-0479">Metal-binding</keyword>
<dbReference type="InterPro" id="IPR026816">
    <property type="entry name" value="Flavodoxin_dom"/>
</dbReference>
<evidence type="ECO:0000259" key="9">
    <source>
        <dbReference type="PROSITE" id="PS51379"/>
    </source>
</evidence>
<keyword evidence="8" id="KW-0812">Transmembrane</keyword>
<dbReference type="Gene3D" id="3.30.70.20">
    <property type="match status" value="1"/>
</dbReference>
<evidence type="ECO:0000256" key="5">
    <source>
        <dbReference type="ARBA" id="ARBA00022723"/>
    </source>
</evidence>
<protein>
    <recommendedName>
        <fullName evidence="3">Ferredoxin</fullName>
    </recommendedName>
</protein>
<reference evidence="10 11" key="2">
    <citation type="submission" date="2020-08" db="EMBL/GenBank/DDBJ databases">
        <authorList>
            <person name="Ueki A."/>
            <person name="Tonouchi A."/>
        </authorList>
    </citation>
    <scope>NUCLEOTIDE SEQUENCE [LARGE SCALE GENOMIC DNA]</scope>
    <source>
        <strain evidence="10 11">CTTW</strain>
    </source>
</reference>
<evidence type="ECO:0000256" key="1">
    <source>
        <dbReference type="ARBA" id="ARBA00001966"/>
    </source>
</evidence>
<feature type="transmembrane region" description="Helical" evidence="8">
    <location>
        <begin position="47"/>
        <end position="66"/>
    </location>
</feature>
<dbReference type="InterPro" id="IPR017900">
    <property type="entry name" value="4Fe4S_Fe_S_CS"/>
</dbReference>
<keyword evidence="4" id="KW-0004">4Fe-4S</keyword>
<dbReference type="RefSeq" id="WP_185255789.1">
    <property type="nucleotide sequence ID" value="NZ_AP023368.1"/>
</dbReference>
<evidence type="ECO:0000256" key="3">
    <source>
        <dbReference type="ARBA" id="ARBA00013529"/>
    </source>
</evidence>
<dbReference type="SUPFAM" id="SSF54862">
    <property type="entry name" value="4Fe-4S ferredoxins"/>
    <property type="match status" value="1"/>
</dbReference>
<dbReference type="InterPro" id="IPR029039">
    <property type="entry name" value="Flavoprotein-like_sf"/>
</dbReference>
<evidence type="ECO:0000313" key="10">
    <source>
        <dbReference type="EMBL" id="BCK00080.1"/>
    </source>
</evidence>
<dbReference type="KEGG" id="acht:bsdcttw_31200"/>
<proteinExistence type="predicted"/>
<keyword evidence="7" id="KW-0411">Iron-sulfur</keyword>
<dbReference type="PANTHER" id="PTHR24960:SF79">
    <property type="entry name" value="PHOTOSYSTEM I IRON-SULFUR CENTER"/>
    <property type="match status" value="1"/>
</dbReference>
<feature type="domain" description="4Fe-4S ferredoxin-type" evidence="9">
    <location>
        <begin position="182"/>
        <end position="212"/>
    </location>
</feature>
<dbReference type="GO" id="GO:0051539">
    <property type="term" value="F:4 iron, 4 sulfur cluster binding"/>
    <property type="evidence" value="ECO:0007669"/>
    <property type="project" value="UniProtKB-KW"/>
</dbReference>
<dbReference type="PANTHER" id="PTHR24960">
    <property type="entry name" value="PHOTOSYSTEM I IRON-SULFUR CENTER-RELATED"/>
    <property type="match status" value="1"/>
</dbReference>
<dbReference type="SUPFAM" id="SSF52218">
    <property type="entry name" value="Flavoproteins"/>
    <property type="match status" value="1"/>
</dbReference>
<dbReference type="Pfam" id="PF00037">
    <property type="entry name" value="Fer4"/>
    <property type="match status" value="1"/>
</dbReference>
<dbReference type="NCBIfam" id="NF038196">
    <property type="entry name" value="ferrodoxin_EFR1"/>
    <property type="match status" value="1"/>
</dbReference>
<dbReference type="Pfam" id="PF12724">
    <property type="entry name" value="Flavodoxin_5"/>
    <property type="match status" value="1"/>
</dbReference>
<dbReference type="InterPro" id="IPR017896">
    <property type="entry name" value="4Fe4S_Fe-S-bd"/>
</dbReference>
<keyword evidence="11" id="KW-1185">Reference proteome</keyword>
<evidence type="ECO:0000313" key="11">
    <source>
        <dbReference type="Proteomes" id="UP000515703"/>
    </source>
</evidence>
<gene>
    <name evidence="10" type="ORF">bsdcttw_31200</name>
</gene>
<evidence type="ECO:0000256" key="7">
    <source>
        <dbReference type="ARBA" id="ARBA00023014"/>
    </source>
</evidence>
<feature type="domain" description="4Fe-4S ferredoxin-type" evidence="9">
    <location>
        <begin position="220"/>
        <end position="240"/>
    </location>
</feature>
<dbReference type="AlphaFoldDB" id="A0A7I8DNX0"/>
<keyword evidence="8" id="KW-1133">Transmembrane helix</keyword>
<dbReference type="InterPro" id="IPR047964">
    <property type="entry name" value="EFR1-like"/>
</dbReference>
<keyword evidence="6" id="KW-0408">Iron</keyword>
<name>A0A7I8DNX0_9FIRM</name>
<dbReference type="PROSITE" id="PS51379">
    <property type="entry name" value="4FE4S_FER_2"/>
    <property type="match status" value="2"/>
</dbReference>
<sequence>MRVNIFYFTGTGNSLKISKELALRLKDAEIIPMAAAIRSGVISDSEIIVLVFPVYMFGLPRIVNYFIKKFAKQMKNKYIVAIAANGGTVAGTLVLLDKKLKSKGLYLSAGFSVKTPSNFIVEFTLEEDEVLHIIEEADQKVDEIATAIQAEEILPLDRGTRKDCIVKTGILNRFLSILIPVMDLSFKSTDACISCGICEKVCPVDNITLKNGIPKWHHHCEQCFACINNCPNNAIEYMNLSAGKKRYHNPYIKLQELMKK</sequence>
<evidence type="ECO:0000256" key="6">
    <source>
        <dbReference type="ARBA" id="ARBA00023004"/>
    </source>
</evidence>
<accession>A0A7I8DNX0</accession>
<comment type="cofactor">
    <cofactor evidence="1">
        <name>[4Fe-4S] cluster</name>
        <dbReference type="ChEBI" id="CHEBI:49883"/>
    </cofactor>
</comment>
<evidence type="ECO:0000256" key="8">
    <source>
        <dbReference type="SAM" id="Phobius"/>
    </source>
</evidence>
<evidence type="ECO:0000256" key="4">
    <source>
        <dbReference type="ARBA" id="ARBA00022485"/>
    </source>
</evidence>